<dbReference type="KEGG" id="vg:64871179"/>
<dbReference type="Proteomes" id="UP000293430">
    <property type="component" value="Segment"/>
</dbReference>
<feature type="transmembrane region" description="Helical" evidence="1">
    <location>
        <begin position="136"/>
        <end position="154"/>
    </location>
</feature>
<dbReference type="Pfam" id="PF10935">
    <property type="entry name" value="DUF2637"/>
    <property type="match status" value="1"/>
</dbReference>
<dbReference type="RefSeq" id="YP_010061559.1">
    <property type="nucleotide sequence ID" value="NC_054784.1"/>
</dbReference>
<sequence>MVFRLWPSFLPGVVTLSVSPVTWPFVVALRSTALYLSTRHNRIKAPWPAATDQRAIHQIGAGAVKSLSRQKVASGVAAAGTVAVGGLAFALSFTALSDLASHAGVTPGQAWMVPLVIDGGVIVATAATVALQGRYAWFLLILGSLVSVAGNVAHAQPHGLLPMLIAAVPPLWLLAATHLTVMLSRPKDAALVEESEIAPLRAA</sequence>
<keyword evidence="1" id="KW-0472">Membrane</keyword>
<evidence type="ECO:0000256" key="1">
    <source>
        <dbReference type="SAM" id="Phobius"/>
    </source>
</evidence>
<dbReference type="InterPro" id="IPR021235">
    <property type="entry name" value="DUF2637"/>
</dbReference>
<feature type="transmembrane region" description="Helical" evidence="1">
    <location>
        <begin position="160"/>
        <end position="181"/>
    </location>
</feature>
<keyword evidence="1" id="KW-1133">Transmembrane helix</keyword>
<feature type="transmembrane region" description="Helical" evidence="1">
    <location>
        <begin position="12"/>
        <end position="36"/>
    </location>
</feature>
<protein>
    <submittedName>
        <fullName evidence="2">Uncharacterized protein</fullName>
    </submittedName>
</protein>
<gene>
    <name evidence="2" type="primary">33</name>
    <name evidence="2" type="ORF">SEA_PHARAOH_33</name>
</gene>
<reference evidence="2 3" key="1">
    <citation type="submission" date="2019-02" db="EMBL/GenBank/DDBJ databases">
        <authorList>
            <person name="Liuzzo S."/>
            <person name="Smith M.A."/>
            <person name="Garlena R.A."/>
            <person name="Russell D.A."/>
            <person name="Pope W.H."/>
            <person name="Jacobs-Sera D."/>
            <person name="Hatfull G.F."/>
        </authorList>
    </citation>
    <scope>NUCLEOTIDE SEQUENCE [LARGE SCALE GENOMIC DNA]</scope>
</reference>
<evidence type="ECO:0000313" key="2">
    <source>
        <dbReference type="EMBL" id="QBJ00222.1"/>
    </source>
</evidence>
<dbReference type="EMBL" id="MK524530">
    <property type="protein sequence ID" value="QBJ00222.1"/>
    <property type="molecule type" value="Genomic_DNA"/>
</dbReference>
<feature type="transmembrane region" description="Helical" evidence="1">
    <location>
        <begin position="108"/>
        <end position="129"/>
    </location>
</feature>
<evidence type="ECO:0000313" key="3">
    <source>
        <dbReference type="Proteomes" id="UP000293430"/>
    </source>
</evidence>
<name>A0A481W2S0_9CAUD</name>
<organism evidence="2 3">
    <name type="scientific">Mycobacterium phage Pharaoh</name>
    <dbReference type="NCBI Taxonomy" id="2530140"/>
    <lineage>
        <taxon>Viruses</taxon>
        <taxon>Duplodnaviria</taxon>
        <taxon>Heunggongvirae</taxon>
        <taxon>Uroviricota</taxon>
        <taxon>Caudoviricetes</taxon>
        <taxon>Pharaohvirus</taxon>
        <taxon>Pharaohvirus pharaoh</taxon>
    </lineage>
</organism>
<feature type="transmembrane region" description="Helical" evidence="1">
    <location>
        <begin position="75"/>
        <end position="96"/>
    </location>
</feature>
<accession>A0A481W2S0</accession>
<keyword evidence="3" id="KW-1185">Reference proteome</keyword>
<dbReference type="GeneID" id="64871179"/>
<keyword evidence="1" id="KW-0812">Transmembrane</keyword>
<proteinExistence type="predicted"/>